<reference evidence="2 3" key="1">
    <citation type="submission" date="2018-08" db="EMBL/GenBank/DDBJ databases">
        <title>Genomic Encyclopedia of Type Strains, Phase IV (KMG-IV): sequencing the most valuable type-strain genomes for metagenomic binning, comparative biology and taxonomic classification.</title>
        <authorList>
            <person name="Goeker M."/>
        </authorList>
    </citation>
    <scope>NUCLEOTIDE SEQUENCE [LARGE SCALE GENOMIC DNA]</scope>
    <source>
        <strain evidence="2 3">DSM 18841</strain>
    </source>
</reference>
<name>A0A3E0HHG3_9FLAO</name>
<keyword evidence="2" id="KW-0223">Dioxygenase</keyword>
<gene>
    <name evidence="2" type="ORF">C7448_109116</name>
</gene>
<dbReference type="RefSeq" id="WP_115902048.1">
    <property type="nucleotide sequence ID" value="NZ_QUNS01000009.1"/>
</dbReference>
<evidence type="ECO:0000259" key="1">
    <source>
        <dbReference type="PROSITE" id="PS51819"/>
    </source>
</evidence>
<keyword evidence="3" id="KW-1185">Reference proteome</keyword>
<dbReference type="OrthoDB" id="66829at2"/>
<dbReference type="SUPFAM" id="SSF54593">
    <property type="entry name" value="Glyoxalase/Bleomycin resistance protein/Dihydroxybiphenyl dioxygenase"/>
    <property type="match status" value="1"/>
</dbReference>
<protein>
    <submittedName>
        <fullName evidence="2">Glyoxalase/bleomycin resistance protein/dioxygenase superfamily protein</fullName>
    </submittedName>
</protein>
<dbReference type="InterPro" id="IPR029068">
    <property type="entry name" value="Glyas_Bleomycin-R_OHBP_Dase"/>
</dbReference>
<dbReference type="Proteomes" id="UP000256884">
    <property type="component" value="Unassembled WGS sequence"/>
</dbReference>
<accession>A0A3E0HHG3</accession>
<proteinExistence type="predicted"/>
<dbReference type="InterPro" id="IPR037523">
    <property type="entry name" value="VOC_core"/>
</dbReference>
<evidence type="ECO:0000313" key="3">
    <source>
        <dbReference type="Proteomes" id="UP000256884"/>
    </source>
</evidence>
<dbReference type="GO" id="GO:0051213">
    <property type="term" value="F:dioxygenase activity"/>
    <property type="evidence" value="ECO:0007669"/>
    <property type="project" value="UniProtKB-KW"/>
</dbReference>
<dbReference type="AlphaFoldDB" id="A0A3E0HHG3"/>
<dbReference type="Gene3D" id="3.10.180.10">
    <property type="entry name" value="2,3-Dihydroxybiphenyl 1,2-Dioxygenase, domain 1"/>
    <property type="match status" value="1"/>
</dbReference>
<organism evidence="2 3">
    <name type="scientific">Tenacibaculum gallaicum</name>
    <dbReference type="NCBI Taxonomy" id="561505"/>
    <lineage>
        <taxon>Bacteria</taxon>
        <taxon>Pseudomonadati</taxon>
        <taxon>Bacteroidota</taxon>
        <taxon>Flavobacteriia</taxon>
        <taxon>Flavobacteriales</taxon>
        <taxon>Flavobacteriaceae</taxon>
        <taxon>Tenacibaculum</taxon>
    </lineage>
</organism>
<keyword evidence="2" id="KW-0560">Oxidoreductase</keyword>
<dbReference type="EMBL" id="QUNS01000009">
    <property type="protein sequence ID" value="REH45863.1"/>
    <property type="molecule type" value="Genomic_DNA"/>
</dbReference>
<dbReference type="Pfam" id="PF00903">
    <property type="entry name" value="Glyoxalase"/>
    <property type="match status" value="1"/>
</dbReference>
<sequence>MNKKNDFEIINTRYVLAVKDLVKSADYYENQLGFSTLWKGDGWHFLKRGKFMVMLGECKNDKSAFEIKNHSYFAYIDVENIDNLYTEYLSKEVELISEVTDKSWGQREFGIRTIDGHRIMFGQEIQTK</sequence>
<dbReference type="PROSITE" id="PS51819">
    <property type="entry name" value="VOC"/>
    <property type="match status" value="1"/>
</dbReference>
<dbReference type="InterPro" id="IPR004360">
    <property type="entry name" value="Glyas_Fos-R_dOase_dom"/>
</dbReference>
<evidence type="ECO:0000313" key="2">
    <source>
        <dbReference type="EMBL" id="REH45863.1"/>
    </source>
</evidence>
<feature type="domain" description="VOC" evidence="1">
    <location>
        <begin position="8"/>
        <end position="124"/>
    </location>
</feature>
<comment type="caution">
    <text evidence="2">The sequence shown here is derived from an EMBL/GenBank/DDBJ whole genome shotgun (WGS) entry which is preliminary data.</text>
</comment>